<keyword evidence="2" id="KW-1133">Transmembrane helix</keyword>
<evidence type="ECO:0000256" key="1">
    <source>
        <dbReference type="SAM" id="MobiDB-lite"/>
    </source>
</evidence>
<keyword evidence="4" id="KW-1185">Reference proteome</keyword>
<dbReference type="RefSeq" id="WP_013077025.1">
    <property type="nucleotide sequence ID" value="NC_014098.1"/>
</dbReference>
<dbReference type="KEGG" id="bts:Btus_3132"/>
<protein>
    <submittedName>
        <fullName evidence="3">Fimbrial assembly family protein</fullName>
    </submittedName>
</protein>
<proteinExistence type="predicted"/>
<feature type="compositionally biased region" description="Low complexity" evidence="1">
    <location>
        <begin position="161"/>
        <end position="171"/>
    </location>
</feature>
<organism evidence="3 4">
    <name type="scientific">Kyrpidia tusciae (strain DSM 2912 / NBRC 15312 / T2)</name>
    <name type="common">Bacillus tusciae</name>
    <dbReference type="NCBI Taxonomy" id="562970"/>
    <lineage>
        <taxon>Bacteria</taxon>
        <taxon>Bacillati</taxon>
        <taxon>Bacillota</taxon>
        <taxon>Bacilli</taxon>
        <taxon>Bacillales</taxon>
        <taxon>Alicyclobacillaceae</taxon>
        <taxon>Kyrpidia</taxon>
    </lineage>
</organism>
<feature type="compositionally biased region" description="Pro residues" evidence="1">
    <location>
        <begin position="256"/>
        <end position="269"/>
    </location>
</feature>
<gene>
    <name evidence="3" type="ordered locus">Btus_3132</name>
</gene>
<dbReference type="OrthoDB" id="9838338at2"/>
<feature type="region of interest" description="Disordered" evidence="1">
    <location>
        <begin position="161"/>
        <end position="187"/>
    </location>
</feature>
<keyword evidence="2" id="KW-0812">Transmembrane</keyword>
<evidence type="ECO:0000313" key="4">
    <source>
        <dbReference type="Proteomes" id="UP000002368"/>
    </source>
</evidence>
<name>D5WWI1_KYRT2</name>
<dbReference type="AlphaFoldDB" id="D5WWI1"/>
<feature type="transmembrane region" description="Helical" evidence="2">
    <location>
        <begin position="15"/>
        <end position="43"/>
    </location>
</feature>
<feature type="compositionally biased region" description="Gly residues" evidence="1">
    <location>
        <begin position="222"/>
        <end position="239"/>
    </location>
</feature>
<accession>D5WWI1</accession>
<dbReference type="EMBL" id="CP002017">
    <property type="protein sequence ID" value="ADG07746.1"/>
    <property type="molecule type" value="Genomic_DNA"/>
</dbReference>
<dbReference type="Proteomes" id="UP000002368">
    <property type="component" value="Chromosome"/>
</dbReference>
<evidence type="ECO:0000256" key="2">
    <source>
        <dbReference type="SAM" id="Phobius"/>
    </source>
</evidence>
<keyword evidence="2" id="KW-0472">Membrane</keyword>
<evidence type="ECO:0000313" key="3">
    <source>
        <dbReference type="EMBL" id="ADG07746.1"/>
    </source>
</evidence>
<dbReference type="HOGENOM" id="CLU_905474_0_0_9"/>
<reference evidence="3 4" key="1">
    <citation type="journal article" date="2011" name="Stand. Genomic Sci.">
        <title>Complete genome sequence of the thermophilic, hydrogen-oxidizing Bacillus tusciae type strain (T2) and reclassification in the new genus, Kyrpidia gen. nov. as Kyrpidia tusciae comb. nov. and emendation of the family Alicyclobacillaceae da Costa and Rainey, 2010.</title>
        <authorList>
            <person name="Klenk H.P."/>
            <person name="Lapidus A."/>
            <person name="Chertkov O."/>
            <person name="Copeland A."/>
            <person name="Del Rio T.G."/>
            <person name="Nolan M."/>
            <person name="Lucas S."/>
            <person name="Chen F."/>
            <person name="Tice H."/>
            <person name="Cheng J.F."/>
            <person name="Han C."/>
            <person name="Bruce D."/>
            <person name="Goodwin L."/>
            <person name="Pitluck S."/>
            <person name="Pati A."/>
            <person name="Ivanova N."/>
            <person name="Mavromatis K."/>
            <person name="Daum C."/>
            <person name="Chen A."/>
            <person name="Palaniappan K."/>
            <person name="Chang Y.J."/>
            <person name="Land M."/>
            <person name="Hauser L."/>
            <person name="Jeffries C.D."/>
            <person name="Detter J.C."/>
            <person name="Rohde M."/>
            <person name="Abt B."/>
            <person name="Pukall R."/>
            <person name="Goker M."/>
            <person name="Bristow J."/>
            <person name="Markowitz V."/>
            <person name="Hugenholtz P."/>
            <person name="Eisen J.A."/>
        </authorList>
    </citation>
    <scope>NUCLEOTIDE SEQUENCE [LARGE SCALE GENOMIC DNA]</scope>
    <source>
        <strain evidence="3 4">DSM 2912</strain>
    </source>
</reference>
<dbReference type="eggNOG" id="ENOG5034C0D">
    <property type="taxonomic scope" value="Bacteria"/>
</dbReference>
<feature type="compositionally biased region" description="Low complexity" evidence="1">
    <location>
        <begin position="270"/>
        <end position="292"/>
    </location>
</feature>
<feature type="region of interest" description="Disordered" evidence="1">
    <location>
        <begin position="206"/>
        <end position="292"/>
    </location>
</feature>
<sequence length="307" mass="31484">MKIDLLPRPEPVHPLWTAVLTGTAGLLAIANLWAGATWVSALVQTRASDAAYRDAAARLPALQRQANEQQQRETLTRQIDAFQKWAASRPDFQDEVHLLSTLLPKNSALLSVHFVGGANYDVRASLPDLESVATYLRALQTSDRVASVTVKSVNRQTAAVQQAAPGAAGTPRPAPSPTGFLPARSVPGGPVQTWVDRLWSSLPWSPGVARASDGPPPEPSESGGGAPGGGSTAPGGPGNGAPPSTGSAPVSSVPGLPWPWPFPLPPGTLPPGTTGTPGGAPAAGSAPGQAAPAQTVYILEFSVTLGR</sequence>
<dbReference type="STRING" id="562970.Btus_3132"/>